<keyword evidence="3" id="KW-1185">Reference proteome</keyword>
<accession>A0A3D8M676</accession>
<evidence type="ECO:0000313" key="3">
    <source>
        <dbReference type="Proteomes" id="UP000256561"/>
    </source>
</evidence>
<evidence type="ECO:0008006" key="4">
    <source>
        <dbReference type="Google" id="ProtNLM"/>
    </source>
</evidence>
<dbReference type="Proteomes" id="UP000256561">
    <property type="component" value="Unassembled WGS sequence"/>
</dbReference>
<evidence type="ECO:0000256" key="1">
    <source>
        <dbReference type="SAM" id="SignalP"/>
    </source>
</evidence>
<proteinExistence type="predicted"/>
<name>A0A3D8M676_9ALTE</name>
<feature type="signal peptide" evidence="1">
    <location>
        <begin position="1"/>
        <end position="18"/>
    </location>
</feature>
<feature type="chain" id="PRO_5017812663" description="Amidohydrolase" evidence="1">
    <location>
        <begin position="19"/>
        <end position="65"/>
    </location>
</feature>
<organism evidence="2 3">
    <name type="scientific">Alteromonas aestuariivivens</name>
    <dbReference type="NCBI Taxonomy" id="1938339"/>
    <lineage>
        <taxon>Bacteria</taxon>
        <taxon>Pseudomonadati</taxon>
        <taxon>Pseudomonadota</taxon>
        <taxon>Gammaproteobacteria</taxon>
        <taxon>Alteromonadales</taxon>
        <taxon>Alteromonadaceae</taxon>
        <taxon>Alteromonas/Salinimonas group</taxon>
        <taxon>Alteromonas</taxon>
    </lineage>
</organism>
<protein>
    <recommendedName>
        <fullName evidence="4">Amidohydrolase</fullName>
    </recommendedName>
</protein>
<evidence type="ECO:0000313" key="2">
    <source>
        <dbReference type="EMBL" id="RDV25253.1"/>
    </source>
</evidence>
<gene>
    <name evidence="2" type="ORF">DXV75_11710</name>
</gene>
<keyword evidence="1" id="KW-0732">Signal</keyword>
<dbReference type="AlphaFoldDB" id="A0A3D8M676"/>
<sequence>MNNVTAALMLLCSFSSFASIPNGRHIVVDGRAQVSAIPDLAVLHFNGETIRGTKVSATDMARMTI</sequence>
<comment type="caution">
    <text evidence="2">The sequence shown here is derived from an EMBL/GenBank/DDBJ whole genome shotgun (WGS) entry which is preliminary data.</text>
</comment>
<dbReference type="EMBL" id="QRHA01000007">
    <property type="protein sequence ID" value="RDV25253.1"/>
    <property type="molecule type" value="Genomic_DNA"/>
</dbReference>
<reference evidence="3" key="1">
    <citation type="submission" date="2018-08" db="EMBL/GenBank/DDBJ databases">
        <authorList>
            <person name="Zhang J."/>
            <person name="Du Z.-J."/>
        </authorList>
    </citation>
    <scope>NUCLEOTIDE SEQUENCE [LARGE SCALE GENOMIC DNA]</scope>
    <source>
        <strain evidence="3">KCTC 52655</strain>
    </source>
</reference>